<dbReference type="Pfam" id="PF01796">
    <property type="entry name" value="OB_ChsH2_C"/>
    <property type="match status" value="1"/>
</dbReference>
<dbReference type="PANTHER" id="PTHR34075:SF5">
    <property type="entry name" value="BLR3430 PROTEIN"/>
    <property type="match status" value="1"/>
</dbReference>
<evidence type="ECO:0000313" key="3">
    <source>
        <dbReference type="EMBL" id="SHH20512.1"/>
    </source>
</evidence>
<dbReference type="Gene3D" id="6.10.30.10">
    <property type="match status" value="1"/>
</dbReference>
<protein>
    <submittedName>
        <fullName evidence="3">Uncharacterized protein</fullName>
    </submittedName>
</protein>
<evidence type="ECO:0000259" key="1">
    <source>
        <dbReference type="Pfam" id="PF01796"/>
    </source>
</evidence>
<dbReference type="STRING" id="658167.SAMN04488135_102452"/>
<sequence>MTSIPYDKPLPVLDPLTKPYWDFAWARQLSVQRCQSCGDRHFPACEVCPVCLSDDQLWEVVSGRATLVSWVRFHRAYWDGYRAELPYDVCLVQLEEGPLVLSNFGCDIPDDVHMGLPMRAVFEHVAESVSLLRFVPA</sequence>
<dbReference type="InterPro" id="IPR022002">
    <property type="entry name" value="ChsH2_Znr"/>
</dbReference>
<dbReference type="PANTHER" id="PTHR34075">
    <property type="entry name" value="BLR3430 PROTEIN"/>
    <property type="match status" value="1"/>
</dbReference>
<dbReference type="InterPro" id="IPR002878">
    <property type="entry name" value="ChsH2_C"/>
</dbReference>
<feature type="domain" description="ChsH2 C-terminal OB-fold" evidence="1">
    <location>
        <begin position="58"/>
        <end position="123"/>
    </location>
</feature>
<dbReference type="Proteomes" id="UP000184226">
    <property type="component" value="Unassembled WGS sequence"/>
</dbReference>
<dbReference type="InterPro" id="IPR012340">
    <property type="entry name" value="NA-bd_OB-fold"/>
</dbReference>
<keyword evidence="4" id="KW-1185">Reference proteome</keyword>
<proteinExistence type="predicted"/>
<evidence type="ECO:0000259" key="2">
    <source>
        <dbReference type="Pfam" id="PF12172"/>
    </source>
</evidence>
<dbReference type="Pfam" id="PF12172">
    <property type="entry name" value="zf-ChsH2"/>
    <property type="match status" value="1"/>
</dbReference>
<accession>A0A1M5R2B4</accession>
<organism evidence="3 4">
    <name type="scientific">Pollutimonas bauzanensis</name>
    <dbReference type="NCBI Taxonomy" id="658167"/>
    <lineage>
        <taxon>Bacteria</taxon>
        <taxon>Pseudomonadati</taxon>
        <taxon>Pseudomonadota</taxon>
        <taxon>Betaproteobacteria</taxon>
        <taxon>Burkholderiales</taxon>
        <taxon>Alcaligenaceae</taxon>
        <taxon>Pollutimonas</taxon>
    </lineage>
</organism>
<dbReference type="EMBL" id="FQXE01000002">
    <property type="protein sequence ID" value="SHH20512.1"/>
    <property type="molecule type" value="Genomic_DNA"/>
</dbReference>
<gene>
    <name evidence="3" type="ORF">SAMN04488135_102452</name>
</gene>
<dbReference type="SUPFAM" id="SSF50249">
    <property type="entry name" value="Nucleic acid-binding proteins"/>
    <property type="match status" value="1"/>
</dbReference>
<dbReference type="AlphaFoldDB" id="A0A1M5R2B4"/>
<dbReference type="InterPro" id="IPR052513">
    <property type="entry name" value="Thioester_dehydratase-like"/>
</dbReference>
<feature type="domain" description="ChsH2 rubredoxin-like zinc ribbon" evidence="2">
    <location>
        <begin position="28"/>
        <end position="55"/>
    </location>
</feature>
<reference evidence="3 4" key="1">
    <citation type="submission" date="2016-11" db="EMBL/GenBank/DDBJ databases">
        <authorList>
            <person name="Jaros S."/>
            <person name="Januszkiewicz K."/>
            <person name="Wedrychowicz H."/>
        </authorList>
    </citation>
    <scope>NUCLEOTIDE SEQUENCE [LARGE SCALE GENOMIC DNA]</scope>
    <source>
        <strain evidence="3 4">CGMCC 1.10190</strain>
    </source>
</reference>
<evidence type="ECO:0000313" key="4">
    <source>
        <dbReference type="Proteomes" id="UP000184226"/>
    </source>
</evidence>
<name>A0A1M5R2B4_9BURK</name>
<dbReference type="RefSeq" id="WP_073102060.1">
    <property type="nucleotide sequence ID" value="NZ_FQXE01000002.1"/>
</dbReference>